<evidence type="ECO:0000256" key="1">
    <source>
        <dbReference type="SAM" id="Phobius"/>
    </source>
</evidence>
<keyword evidence="1" id="KW-0812">Transmembrane</keyword>
<feature type="transmembrane region" description="Helical" evidence="1">
    <location>
        <begin position="5"/>
        <end position="22"/>
    </location>
</feature>
<evidence type="ECO:0000313" key="3">
    <source>
        <dbReference type="Proteomes" id="UP000033841"/>
    </source>
</evidence>
<feature type="transmembrane region" description="Helical" evidence="1">
    <location>
        <begin position="28"/>
        <end position="47"/>
    </location>
</feature>
<reference evidence="2 3" key="1">
    <citation type="journal article" date="2015" name="Nature">
        <title>rRNA introns, odd ribosomes, and small enigmatic genomes across a large radiation of phyla.</title>
        <authorList>
            <person name="Brown C.T."/>
            <person name="Hug L.A."/>
            <person name="Thomas B.C."/>
            <person name="Sharon I."/>
            <person name="Castelle C.J."/>
            <person name="Singh A."/>
            <person name="Wilkins M.J."/>
            <person name="Williams K.H."/>
            <person name="Banfield J.F."/>
        </authorList>
    </citation>
    <scope>NUCLEOTIDE SEQUENCE [LARGE SCALE GENOMIC DNA]</scope>
</reference>
<keyword evidence="1" id="KW-1133">Transmembrane helix</keyword>
<dbReference type="AlphaFoldDB" id="A0A0G0LU57"/>
<gene>
    <name evidence="2" type="ORF">UT14_C0010G0010</name>
</gene>
<keyword evidence="1" id="KW-0472">Membrane</keyword>
<comment type="caution">
    <text evidence="2">The sequence shown here is derived from an EMBL/GenBank/DDBJ whole genome shotgun (WGS) entry which is preliminary data.</text>
</comment>
<evidence type="ECO:0000313" key="2">
    <source>
        <dbReference type="EMBL" id="KKQ91520.1"/>
    </source>
</evidence>
<name>A0A0G0LU57_9BACT</name>
<accession>A0A0G0LU57</accession>
<organism evidence="2 3">
    <name type="scientific">Candidatus Shapirobacteria bacterium GW2011_GWE1_38_92</name>
    <dbReference type="NCBI Taxonomy" id="1618489"/>
    <lineage>
        <taxon>Bacteria</taxon>
        <taxon>Candidatus Shapironibacteriota</taxon>
    </lineage>
</organism>
<proteinExistence type="predicted"/>
<sequence>MTRYFIYWLLVWAVISLILVIFNQAGALPGVALAALISLIIMIKILFEQWSGKVIELKTETQSSTDDDGYTTTREVQFAHIKLDNNKTKKIVNQGWKVGDRLAKIRGQASINLIN</sequence>
<dbReference type="Proteomes" id="UP000033841">
    <property type="component" value="Unassembled WGS sequence"/>
</dbReference>
<dbReference type="EMBL" id="LBVR01000010">
    <property type="protein sequence ID" value="KKQ91520.1"/>
    <property type="molecule type" value="Genomic_DNA"/>
</dbReference>
<protein>
    <submittedName>
        <fullName evidence="2">Uncharacterized protein</fullName>
    </submittedName>
</protein>